<protein>
    <submittedName>
        <fullName evidence="12">Membrane-bound lytic murein transglycosylase D</fullName>
        <ecNumber evidence="12">3.2.1.-</ecNumber>
    </submittedName>
</protein>
<dbReference type="CDD" id="cd00118">
    <property type="entry name" value="LysM"/>
    <property type="match status" value="3"/>
</dbReference>
<dbReference type="GO" id="GO:0071555">
    <property type="term" value="P:cell wall organization"/>
    <property type="evidence" value="ECO:0007669"/>
    <property type="project" value="UniProtKB-KW"/>
</dbReference>
<dbReference type="SMART" id="SM00257">
    <property type="entry name" value="LysM"/>
    <property type="match status" value="3"/>
</dbReference>
<dbReference type="EMBL" id="BEXB01000002">
    <property type="protein sequence ID" value="GAY74852.1"/>
    <property type="molecule type" value="Genomic_DNA"/>
</dbReference>
<keyword evidence="5 12" id="KW-0378">Hydrolase</keyword>
<evidence type="ECO:0000256" key="1">
    <source>
        <dbReference type="ARBA" id="ARBA00007074"/>
    </source>
</evidence>
<dbReference type="EC" id="3.2.1.-" evidence="12"/>
<dbReference type="Pfam" id="PF00877">
    <property type="entry name" value="NLPC_P60"/>
    <property type="match status" value="1"/>
</dbReference>
<evidence type="ECO:0000256" key="6">
    <source>
        <dbReference type="ARBA" id="ARBA00022807"/>
    </source>
</evidence>
<accession>A0A4Y1Z729</accession>
<feature type="region of interest" description="Disordered" evidence="8">
    <location>
        <begin position="240"/>
        <end position="263"/>
    </location>
</feature>
<name>A0A4Y1Z729_9BACL</name>
<comment type="caution">
    <text evidence="12">The sequence shown here is derived from an EMBL/GenBank/DDBJ whole genome shotgun (WGS) entry which is preliminary data.</text>
</comment>
<dbReference type="Proteomes" id="UP000319716">
    <property type="component" value="Unassembled WGS sequence"/>
</dbReference>
<evidence type="ECO:0000256" key="5">
    <source>
        <dbReference type="ARBA" id="ARBA00022801"/>
    </source>
</evidence>
<dbReference type="GO" id="GO:0008932">
    <property type="term" value="F:lytic endotransglycosylase activity"/>
    <property type="evidence" value="ECO:0007669"/>
    <property type="project" value="TreeGrafter"/>
</dbReference>
<dbReference type="InterPro" id="IPR000064">
    <property type="entry name" value="NLP_P60_dom"/>
</dbReference>
<feature type="domain" description="LysM" evidence="10">
    <location>
        <begin position="332"/>
        <end position="375"/>
    </location>
</feature>
<keyword evidence="7" id="KW-0961">Cell wall biogenesis/degradation</keyword>
<evidence type="ECO:0000256" key="8">
    <source>
        <dbReference type="SAM" id="MobiDB-lite"/>
    </source>
</evidence>
<feature type="region of interest" description="Disordered" evidence="8">
    <location>
        <begin position="165"/>
        <end position="193"/>
    </location>
</feature>
<dbReference type="GO" id="GO:0016798">
    <property type="term" value="F:hydrolase activity, acting on glycosyl bonds"/>
    <property type="evidence" value="ECO:0007669"/>
    <property type="project" value="UniProtKB-KW"/>
</dbReference>
<evidence type="ECO:0000256" key="9">
    <source>
        <dbReference type="SAM" id="SignalP"/>
    </source>
</evidence>
<dbReference type="SUPFAM" id="SSF54106">
    <property type="entry name" value="LysM domain"/>
    <property type="match status" value="3"/>
</dbReference>
<feature type="compositionally biased region" description="Polar residues" evidence="8">
    <location>
        <begin position="240"/>
        <end position="252"/>
    </location>
</feature>
<feature type="domain" description="LysM" evidence="10">
    <location>
        <begin position="193"/>
        <end position="236"/>
    </location>
</feature>
<dbReference type="PANTHER" id="PTHR33734">
    <property type="entry name" value="LYSM DOMAIN-CONTAINING GPI-ANCHORED PROTEIN 2"/>
    <property type="match status" value="1"/>
</dbReference>
<reference evidence="12 13" key="1">
    <citation type="submission" date="2017-11" db="EMBL/GenBank/DDBJ databases">
        <title>Draft Genome Sequence of Sporolactobacillus inulinus NBRC 111894 Isolated from Koso, a Japanese Sugar-Vegetable Fermented Beverage.</title>
        <authorList>
            <person name="Chiou T.Y."/>
            <person name="Oshima K."/>
            <person name="Suda W."/>
            <person name="Hattori M."/>
            <person name="Takahashi T."/>
        </authorList>
    </citation>
    <scope>NUCLEOTIDE SEQUENCE [LARGE SCALE GENOMIC DNA]</scope>
    <source>
        <strain evidence="12 13">NBRC111894</strain>
    </source>
</reference>
<keyword evidence="2" id="KW-0645">Protease</keyword>
<dbReference type="GO" id="GO:0008234">
    <property type="term" value="F:cysteine-type peptidase activity"/>
    <property type="evidence" value="ECO:0007669"/>
    <property type="project" value="UniProtKB-KW"/>
</dbReference>
<dbReference type="PROSITE" id="PS51782">
    <property type="entry name" value="LYSM"/>
    <property type="match status" value="3"/>
</dbReference>
<dbReference type="Gene3D" id="3.10.350.10">
    <property type="entry name" value="LysM domain"/>
    <property type="match status" value="3"/>
</dbReference>
<dbReference type="GO" id="GO:0006508">
    <property type="term" value="P:proteolysis"/>
    <property type="evidence" value="ECO:0007669"/>
    <property type="project" value="UniProtKB-KW"/>
</dbReference>
<evidence type="ECO:0000256" key="3">
    <source>
        <dbReference type="ARBA" id="ARBA00022729"/>
    </source>
</evidence>
<sequence>MTKRAIRRNFSEKIIVPTALVSGLLFSGAGQQALAASGQDVVSQALNYQGKAYQYAAPAFSEDSFDCSSFTQFIYSKVLNASLPRTSSAQSEQGIAVSKDQLQPGDLLFFDTAGDGGIHHVGIYMGNGKMISAEVTVGVHITNVFSGGGSQSYWEPKFKTARRVVAATETESAQNQSEQPAQSTAPAQTSATSSYTVKSGDSLWKIASHHGMTVAKLKSLNHLKSDLIYPGQALKLSGSTQTEAASQNSGAVQETEAPAKTSAATYTVKSGDSLWKIATGNGISVSALKSINGLNSDVIYPGQTLKLSGSASSSKTVITQTAAKSTSSSSKSTYKVKSGDSLWEIATLHGISVNQLMRANNLSATLIYPGQHLLIPSSL</sequence>
<dbReference type="AlphaFoldDB" id="A0A4Y1Z729"/>
<evidence type="ECO:0000256" key="7">
    <source>
        <dbReference type="ARBA" id="ARBA00023316"/>
    </source>
</evidence>
<comment type="similarity">
    <text evidence="1">Belongs to the peptidase C40 family.</text>
</comment>
<evidence type="ECO:0000256" key="4">
    <source>
        <dbReference type="ARBA" id="ARBA00022737"/>
    </source>
</evidence>
<dbReference type="PROSITE" id="PS51935">
    <property type="entry name" value="NLPC_P60"/>
    <property type="match status" value="1"/>
</dbReference>
<dbReference type="InterPro" id="IPR036779">
    <property type="entry name" value="LysM_dom_sf"/>
</dbReference>
<feature type="signal peptide" evidence="9">
    <location>
        <begin position="1"/>
        <end position="35"/>
    </location>
</feature>
<keyword evidence="12" id="KW-0326">Glycosidase</keyword>
<dbReference type="InterPro" id="IPR018392">
    <property type="entry name" value="LysM"/>
</dbReference>
<keyword evidence="4" id="KW-0677">Repeat</keyword>
<dbReference type="InterPro" id="IPR038765">
    <property type="entry name" value="Papain-like_cys_pep_sf"/>
</dbReference>
<feature type="chain" id="PRO_5021422355" evidence="9">
    <location>
        <begin position="36"/>
        <end position="379"/>
    </location>
</feature>
<keyword evidence="3 9" id="KW-0732">Signal</keyword>
<evidence type="ECO:0000313" key="13">
    <source>
        <dbReference type="Proteomes" id="UP000319716"/>
    </source>
</evidence>
<feature type="domain" description="LysM" evidence="10">
    <location>
        <begin position="264"/>
        <end position="307"/>
    </location>
</feature>
<dbReference type="RefSeq" id="WP_262392026.1">
    <property type="nucleotide sequence ID" value="NZ_BEXB01000002.1"/>
</dbReference>
<dbReference type="Pfam" id="PF01476">
    <property type="entry name" value="LysM"/>
    <property type="match status" value="3"/>
</dbReference>
<evidence type="ECO:0000256" key="2">
    <source>
        <dbReference type="ARBA" id="ARBA00022670"/>
    </source>
</evidence>
<gene>
    <name evidence="12" type="ORF">NBRC111894_406</name>
</gene>
<dbReference type="Gene3D" id="3.90.1720.10">
    <property type="entry name" value="endopeptidase domain like (from Nostoc punctiforme)"/>
    <property type="match status" value="1"/>
</dbReference>
<evidence type="ECO:0000259" key="10">
    <source>
        <dbReference type="PROSITE" id="PS51782"/>
    </source>
</evidence>
<feature type="domain" description="NlpC/P60" evidence="11">
    <location>
        <begin position="35"/>
        <end position="165"/>
    </location>
</feature>
<organism evidence="12 13">
    <name type="scientific">Sporolactobacillus inulinus</name>
    <dbReference type="NCBI Taxonomy" id="2078"/>
    <lineage>
        <taxon>Bacteria</taxon>
        <taxon>Bacillati</taxon>
        <taxon>Bacillota</taxon>
        <taxon>Bacilli</taxon>
        <taxon>Bacillales</taxon>
        <taxon>Sporolactobacillaceae</taxon>
        <taxon>Sporolactobacillus</taxon>
    </lineage>
</organism>
<feature type="compositionally biased region" description="Low complexity" evidence="8">
    <location>
        <begin position="176"/>
        <end position="193"/>
    </location>
</feature>
<proteinExistence type="inferred from homology"/>
<evidence type="ECO:0000259" key="11">
    <source>
        <dbReference type="PROSITE" id="PS51935"/>
    </source>
</evidence>
<keyword evidence="6" id="KW-0788">Thiol protease</keyword>
<dbReference type="SUPFAM" id="SSF54001">
    <property type="entry name" value="Cysteine proteinases"/>
    <property type="match status" value="1"/>
</dbReference>
<dbReference type="PANTHER" id="PTHR33734:SF22">
    <property type="entry name" value="MEMBRANE-BOUND LYTIC MUREIN TRANSGLYCOSYLASE D"/>
    <property type="match status" value="1"/>
</dbReference>
<evidence type="ECO:0000313" key="12">
    <source>
        <dbReference type="EMBL" id="GAY74852.1"/>
    </source>
</evidence>